<dbReference type="AlphaFoldDB" id="A0A3N2DXJ6"/>
<organism evidence="5 6">
    <name type="scientific">Sinobacterium caligoides</name>
    <dbReference type="NCBI Taxonomy" id="933926"/>
    <lineage>
        <taxon>Bacteria</taxon>
        <taxon>Pseudomonadati</taxon>
        <taxon>Pseudomonadota</taxon>
        <taxon>Gammaproteobacteria</taxon>
        <taxon>Cellvibrionales</taxon>
        <taxon>Spongiibacteraceae</taxon>
        <taxon>Sinobacterium</taxon>
    </lineage>
</organism>
<keyword evidence="1" id="KW-0436">Ligase</keyword>
<evidence type="ECO:0000313" key="5">
    <source>
        <dbReference type="EMBL" id="ROS04580.1"/>
    </source>
</evidence>
<dbReference type="InterPro" id="IPR003781">
    <property type="entry name" value="CoA-bd"/>
</dbReference>
<dbReference type="Gene3D" id="3.40.50.720">
    <property type="entry name" value="NAD(P)-binding Rossmann-like Domain"/>
    <property type="match status" value="1"/>
</dbReference>
<dbReference type="Pfam" id="PF13380">
    <property type="entry name" value="CoA_binding_2"/>
    <property type="match status" value="1"/>
</dbReference>
<gene>
    <name evidence="5" type="ORF">EDC56_0086</name>
</gene>
<dbReference type="InterPro" id="IPR000182">
    <property type="entry name" value="GNAT_dom"/>
</dbReference>
<dbReference type="InterPro" id="IPR032875">
    <property type="entry name" value="Succ_CoA_lig_flav_dom"/>
</dbReference>
<dbReference type="Pfam" id="PF00583">
    <property type="entry name" value="Acetyltransf_1"/>
    <property type="match status" value="1"/>
</dbReference>
<dbReference type="GO" id="GO:0005524">
    <property type="term" value="F:ATP binding"/>
    <property type="evidence" value="ECO:0007669"/>
    <property type="project" value="UniProtKB-KW"/>
</dbReference>
<keyword evidence="5" id="KW-0808">Transferase</keyword>
<keyword evidence="3" id="KW-0067">ATP-binding</keyword>
<accession>A0A3N2DXJ6</accession>
<dbReference type="PROSITE" id="PS51186">
    <property type="entry name" value="GNAT"/>
    <property type="match status" value="1"/>
</dbReference>
<evidence type="ECO:0000313" key="6">
    <source>
        <dbReference type="Proteomes" id="UP000275394"/>
    </source>
</evidence>
<evidence type="ECO:0000259" key="4">
    <source>
        <dbReference type="PROSITE" id="PS51186"/>
    </source>
</evidence>
<evidence type="ECO:0000256" key="1">
    <source>
        <dbReference type="ARBA" id="ARBA00022598"/>
    </source>
</evidence>
<sequence>MKRTAFDHLLNPRSIALFGASDKELSIGTAVFQRMIAVKSALSIYPINPHHKLLGGYVCYPNLKSVGQQVDLAVVATGIGNVADILRECGKAGVKAAIVVSPTGYRDRAEKRRIFKALSQLANKYGIKLLGPGCFGVLRPESHFAAWLGVDAPKPGKLALVSQSGGVCSSVIDWARQQDIGFSQVIALDNTAGIDMGDILDYLTNDPKTHSILLYLDHINPARKLLSSLRAAARIKPVILLTAQTDSDALHNAVINAALRRAGVIRAYRLNDLIGAAEVLMMGKKLRQEGLGIVANGRGLSALAAQRARSLNVPLYRPTGECVSGLKKLLPRSSDVGNPTNIYNDLEPARFGLAIEAMLADKECAAVLVMIAPTAVNDVEAIADVCLQLHRTQKKPILTCWMGGASVESASKRMDDAGMACFRTPESAIVGYSFLLNFYRNQLLMLETPSSHAFDNEADIEGAKSLLSPVRRTGGGQLPLQTAISVLASFQIMANKVGRQLRYRGLPLQIEVRKDADFGPAIHVFIADTTIRIATLLPPLNPSLVHALLQKLDLPANASNDHLELQQLLLCVSDMVCELPEVEVLRLAADAADAESPGQDVSLFVSAASKPVPRYSHLAIHPYPNQLRTTYVTKAGREVSVRPMRAEDAMMERSFVLQLSSETRYMRFMQNLKELPPLWLARFTQIDYYREMALIAIVEEAGESVEVGVVRYTNSGDGHSCEFAVVVADDWQGQGVARYLMERIITIAAEAGLKLMVGVVLRQNHKMKAFCKSLGFQIRSDPDDDTLVLAELDLTRPRSR</sequence>
<dbReference type="GO" id="GO:0016874">
    <property type="term" value="F:ligase activity"/>
    <property type="evidence" value="ECO:0007669"/>
    <property type="project" value="UniProtKB-KW"/>
</dbReference>
<dbReference type="Gene3D" id="3.40.630.30">
    <property type="match status" value="1"/>
</dbReference>
<dbReference type="SMART" id="SM00881">
    <property type="entry name" value="CoA_binding"/>
    <property type="match status" value="1"/>
</dbReference>
<dbReference type="SUPFAM" id="SSF52210">
    <property type="entry name" value="Succinyl-CoA synthetase domains"/>
    <property type="match status" value="2"/>
</dbReference>
<dbReference type="PANTHER" id="PTHR43334:SF1">
    <property type="entry name" value="3-HYDROXYPROPIONATE--COA LIGASE [ADP-FORMING]"/>
    <property type="match status" value="1"/>
</dbReference>
<name>A0A3N2DXJ6_9GAMM</name>
<dbReference type="Proteomes" id="UP000275394">
    <property type="component" value="Unassembled WGS sequence"/>
</dbReference>
<dbReference type="SUPFAM" id="SSF51735">
    <property type="entry name" value="NAD(P)-binding Rossmann-fold domains"/>
    <property type="match status" value="1"/>
</dbReference>
<evidence type="ECO:0000256" key="2">
    <source>
        <dbReference type="ARBA" id="ARBA00022741"/>
    </source>
</evidence>
<dbReference type="GO" id="GO:0016747">
    <property type="term" value="F:acyltransferase activity, transferring groups other than amino-acyl groups"/>
    <property type="evidence" value="ECO:0007669"/>
    <property type="project" value="InterPro"/>
</dbReference>
<dbReference type="PANTHER" id="PTHR43334">
    <property type="entry name" value="ACETATE--COA LIGASE [ADP-FORMING]"/>
    <property type="match status" value="1"/>
</dbReference>
<dbReference type="InterPro" id="IPR016102">
    <property type="entry name" value="Succinyl-CoA_synth-like"/>
</dbReference>
<dbReference type="Pfam" id="PF13607">
    <property type="entry name" value="Succ_CoA_lig"/>
    <property type="match status" value="1"/>
</dbReference>
<proteinExistence type="predicted"/>
<comment type="caution">
    <text evidence="5">The sequence shown here is derived from an EMBL/GenBank/DDBJ whole genome shotgun (WGS) entry which is preliminary data.</text>
</comment>
<dbReference type="OrthoDB" id="9807426at2"/>
<dbReference type="InterPro" id="IPR016181">
    <property type="entry name" value="Acyl_CoA_acyltransferase"/>
</dbReference>
<dbReference type="EMBL" id="RKHR01000003">
    <property type="protein sequence ID" value="ROS04580.1"/>
    <property type="molecule type" value="Genomic_DNA"/>
</dbReference>
<dbReference type="SUPFAM" id="SSF55729">
    <property type="entry name" value="Acyl-CoA N-acyltransferases (Nat)"/>
    <property type="match status" value="1"/>
</dbReference>
<dbReference type="RefSeq" id="WP_123710571.1">
    <property type="nucleotide sequence ID" value="NZ_RKHR01000003.1"/>
</dbReference>
<keyword evidence="6" id="KW-1185">Reference proteome</keyword>
<keyword evidence="2" id="KW-0547">Nucleotide-binding</keyword>
<dbReference type="InterPro" id="IPR036291">
    <property type="entry name" value="NAD(P)-bd_dom_sf"/>
</dbReference>
<evidence type="ECO:0000256" key="3">
    <source>
        <dbReference type="ARBA" id="ARBA00022840"/>
    </source>
</evidence>
<protein>
    <submittedName>
        <fullName evidence="5">Acetyltransferase</fullName>
    </submittedName>
</protein>
<dbReference type="Gene3D" id="3.40.50.261">
    <property type="entry name" value="Succinyl-CoA synthetase domains"/>
    <property type="match status" value="2"/>
</dbReference>
<feature type="domain" description="N-acetyltransferase" evidence="4">
    <location>
        <begin position="639"/>
        <end position="795"/>
    </location>
</feature>
<reference evidence="5 6" key="1">
    <citation type="submission" date="2018-11" db="EMBL/GenBank/DDBJ databases">
        <title>Genomic Encyclopedia of Type Strains, Phase IV (KMG-IV): sequencing the most valuable type-strain genomes for metagenomic binning, comparative biology and taxonomic classification.</title>
        <authorList>
            <person name="Goeker M."/>
        </authorList>
    </citation>
    <scope>NUCLEOTIDE SEQUENCE [LARGE SCALE GENOMIC DNA]</scope>
    <source>
        <strain evidence="5 6">DSM 100316</strain>
    </source>
</reference>
<dbReference type="CDD" id="cd04301">
    <property type="entry name" value="NAT_SF"/>
    <property type="match status" value="1"/>
</dbReference>
<dbReference type="InterPro" id="IPR051538">
    <property type="entry name" value="Acyl-CoA_Synth/Transferase"/>
</dbReference>